<organism evidence="1 2">
    <name type="scientific">Pedobacter frigidisoli</name>
    <dbReference type="NCBI Taxonomy" id="2530455"/>
    <lineage>
        <taxon>Bacteria</taxon>
        <taxon>Pseudomonadati</taxon>
        <taxon>Bacteroidota</taxon>
        <taxon>Sphingobacteriia</taxon>
        <taxon>Sphingobacteriales</taxon>
        <taxon>Sphingobacteriaceae</taxon>
        <taxon>Pedobacter</taxon>
    </lineage>
</organism>
<evidence type="ECO:0000313" key="2">
    <source>
        <dbReference type="Proteomes" id="UP000291485"/>
    </source>
</evidence>
<accession>A0A4V2MMN0</accession>
<sequence length="584" mass="64674">MIALLSAGSSPADFSNVSLNHDFMKRLSILFSGFLLVLFVAFSAAAQDLGSIGKQKPITINGSLGLGFGTYNVNGIPARQRAFSYIFNGAPTLSLYGVSFPFTVVVSDQQRSYTQPFNQYGISPTYKWATFHAGWRSLEFSPFTLAGHNFLGGGVELNPGKLRLGFIYGRFNKAIEEDLNQPLALAQQSAYKRTAYSLKLGLGTERNHFDLIFLNGKDDVNSLAIKPTSFLLTPAQNMVLGFSSKFSFLKHFVVDMDVSGSIYTRNVLSDTIQNLELNKINFIKKLITLNASTQLLTAAQTSIGYQATNYNLKVRYRRVDPDYKSMGAYYFETDVQNYTLEGMLRLLKGQMQLSGSFGIQNDNILHDKSFRSNRKIGSANVSYNKPDYGIDLRYTNFGITQDRGLNPVIDMLRVARTNHNLSSVFRYSINNESITHGFVLVGNIQSLIDLNEFTKPNSKSNSKIVNLSYQLGLPKKSFGANISGSYTVADVSFGRTIFYGPTLGVSQSMDKGNLGLNAAVSYQLQRNNDIDAGNIFNINFNSSYRLGKKNAANLSINYLKSSSKDITLPSFNELRSSLGLVHSF</sequence>
<keyword evidence="2" id="KW-1185">Reference proteome</keyword>
<proteinExistence type="predicted"/>
<reference evidence="1 2" key="1">
    <citation type="submission" date="2019-02" db="EMBL/GenBank/DDBJ databases">
        <title>Pedobacter sp. RP-3-11 sp. nov., isolated from Arctic soil.</title>
        <authorList>
            <person name="Dahal R.H."/>
        </authorList>
    </citation>
    <scope>NUCLEOTIDE SEQUENCE [LARGE SCALE GENOMIC DNA]</scope>
    <source>
        <strain evidence="1 2">RP-3-11</strain>
    </source>
</reference>
<comment type="caution">
    <text evidence="1">The sequence shown here is derived from an EMBL/GenBank/DDBJ whole genome shotgun (WGS) entry which is preliminary data.</text>
</comment>
<dbReference type="Proteomes" id="UP000291485">
    <property type="component" value="Unassembled WGS sequence"/>
</dbReference>
<evidence type="ECO:0000313" key="1">
    <source>
        <dbReference type="EMBL" id="TCD07144.1"/>
    </source>
</evidence>
<protein>
    <submittedName>
        <fullName evidence="1">Uncharacterized protein</fullName>
    </submittedName>
</protein>
<dbReference type="AlphaFoldDB" id="A0A4V2MMN0"/>
<gene>
    <name evidence="1" type="ORF">EZ449_15250</name>
</gene>
<dbReference type="OrthoDB" id="1091532at2"/>
<dbReference type="RefSeq" id="WP_131560351.1">
    <property type="nucleotide sequence ID" value="NZ_SJSN01000011.1"/>
</dbReference>
<dbReference type="EMBL" id="SJSN01000011">
    <property type="protein sequence ID" value="TCD07144.1"/>
    <property type="molecule type" value="Genomic_DNA"/>
</dbReference>
<name>A0A4V2MMN0_9SPHI</name>